<keyword evidence="3" id="KW-1185">Reference proteome</keyword>
<dbReference type="PATRIC" id="fig|1173027.3.peg.7072"/>
<reference evidence="2 3" key="1">
    <citation type="submission" date="2012-06" db="EMBL/GenBank/DDBJ databases">
        <title>Finished plasmid 1 of genome of Microcoleus sp. PCC 7113.</title>
        <authorList>
            <consortium name="US DOE Joint Genome Institute"/>
            <person name="Gugger M."/>
            <person name="Coursin T."/>
            <person name="Rippka R."/>
            <person name="Tandeau De Marsac N."/>
            <person name="Huntemann M."/>
            <person name="Wei C.-L."/>
            <person name="Han J."/>
            <person name="Detter J.C."/>
            <person name="Han C."/>
            <person name="Tapia R."/>
            <person name="Chen A."/>
            <person name="Kyrpides N."/>
            <person name="Mavromatis K."/>
            <person name="Markowitz V."/>
            <person name="Szeto E."/>
            <person name="Ivanova N."/>
            <person name="Pagani I."/>
            <person name="Pati A."/>
            <person name="Goodwin L."/>
            <person name="Nordberg H.P."/>
            <person name="Cantor M.N."/>
            <person name="Hua S.X."/>
            <person name="Woyke T."/>
            <person name="Kerfeld C.A."/>
        </authorList>
    </citation>
    <scope>NUCLEOTIDE SEQUENCE [LARGE SCALE GENOMIC DNA]</scope>
    <source>
        <strain evidence="2 3">PCC 7113</strain>
        <plasmid evidence="2 3">pMIC7113.01</plasmid>
    </source>
</reference>
<keyword evidence="1" id="KW-1133">Transmembrane helix</keyword>
<evidence type="ECO:0000313" key="2">
    <source>
        <dbReference type="EMBL" id="AFZ21980.1"/>
    </source>
</evidence>
<geneLocation type="plasmid" evidence="2 3">
    <name>pMIC7113.01</name>
</geneLocation>
<gene>
    <name evidence="2" type="ORF">Mic7113_6398</name>
</gene>
<organism evidence="2 3">
    <name type="scientific">Allocoleopsis franciscana PCC 7113</name>
    <dbReference type="NCBI Taxonomy" id="1173027"/>
    <lineage>
        <taxon>Bacteria</taxon>
        <taxon>Bacillati</taxon>
        <taxon>Cyanobacteriota</taxon>
        <taxon>Cyanophyceae</taxon>
        <taxon>Coleofasciculales</taxon>
        <taxon>Coleofasciculaceae</taxon>
        <taxon>Allocoleopsis</taxon>
        <taxon>Allocoleopsis franciscana</taxon>
    </lineage>
</organism>
<keyword evidence="1" id="KW-0472">Membrane</keyword>
<dbReference type="OrthoDB" id="528950at2"/>
<accession>K9WNJ6</accession>
<dbReference type="KEGG" id="mic:Mic7113_6398"/>
<evidence type="ECO:0000256" key="1">
    <source>
        <dbReference type="SAM" id="Phobius"/>
    </source>
</evidence>
<name>K9WNJ6_9CYAN</name>
<dbReference type="HOGENOM" id="CLU_094546_0_0_3"/>
<dbReference type="AlphaFoldDB" id="K9WNJ6"/>
<proteinExistence type="predicted"/>
<feature type="transmembrane region" description="Helical" evidence="1">
    <location>
        <begin position="28"/>
        <end position="49"/>
    </location>
</feature>
<dbReference type="Proteomes" id="UP000010471">
    <property type="component" value="Plasmid pMIC7113.01"/>
</dbReference>
<sequence length="257" mass="28064">MTTKADGASQKRLRFLERQPTKFSKNDAMGLFVVGTLGLHLLTFLVLVLQYGAYSKLSKKAPPSLVQLETGKATTVAPLGNKERTPEVVKKFTLDTMTLMMNWSGTKPPTTIEEATKPVPDPGVAITSRRKVATAAWQAGFALSEDFRKEFLTKLAELTPPGVFQGTTQVALVPLEVQTPQKIAEGKWKVKMVANLLAFDKGNNLGQVIPFNKEIFVQSVEPPEFPGKSGGIASVIYQARSSGLEIYAIRDLQAENL</sequence>
<evidence type="ECO:0000313" key="3">
    <source>
        <dbReference type="Proteomes" id="UP000010471"/>
    </source>
</evidence>
<dbReference type="EMBL" id="CP003631">
    <property type="protein sequence ID" value="AFZ21980.1"/>
    <property type="molecule type" value="Genomic_DNA"/>
</dbReference>
<keyword evidence="2" id="KW-0614">Plasmid</keyword>
<protein>
    <submittedName>
        <fullName evidence="2">Uncharacterized protein</fullName>
    </submittedName>
</protein>
<keyword evidence="1" id="KW-0812">Transmembrane</keyword>
<dbReference type="RefSeq" id="WP_015186107.1">
    <property type="nucleotide sequence ID" value="NC_019739.1"/>
</dbReference>